<keyword evidence="3" id="KW-1185">Reference proteome</keyword>
<dbReference type="GO" id="GO:0000981">
    <property type="term" value="F:DNA-binding transcription factor activity, RNA polymerase II-specific"/>
    <property type="evidence" value="ECO:0007669"/>
    <property type="project" value="TreeGrafter"/>
</dbReference>
<dbReference type="PANTHER" id="PTHR12619:SF24">
    <property type="entry name" value="DNA-BINDING PROTEIN RFX8"/>
    <property type="match status" value="1"/>
</dbReference>
<dbReference type="InterPro" id="IPR039779">
    <property type="entry name" value="RFX-like"/>
</dbReference>
<organism evidence="2 3">
    <name type="scientific">Crypturellus soui</name>
    <dbReference type="NCBI Taxonomy" id="458187"/>
    <lineage>
        <taxon>Eukaryota</taxon>
        <taxon>Metazoa</taxon>
        <taxon>Chordata</taxon>
        <taxon>Craniata</taxon>
        <taxon>Vertebrata</taxon>
        <taxon>Euteleostomi</taxon>
        <taxon>Archelosauria</taxon>
        <taxon>Archosauria</taxon>
        <taxon>Dinosauria</taxon>
        <taxon>Saurischia</taxon>
        <taxon>Theropoda</taxon>
        <taxon>Coelurosauria</taxon>
        <taxon>Aves</taxon>
        <taxon>Palaeognathae</taxon>
        <taxon>Tinamiformes</taxon>
        <taxon>Tinamidae</taxon>
        <taxon>Crypturellus</taxon>
    </lineage>
</organism>
<name>A0A7K4KJX4_9AVES</name>
<feature type="non-terminal residue" evidence="2">
    <location>
        <position position="1"/>
    </location>
</feature>
<sequence length="396" mass="45263">QVALLADEYCSYCQDILQNVEECVMSFWKSLQPETAALMSLPDVCQLFTCYDRQLFKEMENILLNDFLEDVSIQYLKSIRMFSKNVKVWLLSALQELPLLLRKSKFKEVTMFVKRLRRKTYLSNMAKTMRIVLNNNSKVTVLKSDLHAVIDQGFVDIHGNPFQKKFKNPNDLENDIGLKCLNDLIALLDNSTDIRIFLNCLSSNLQAFVIQPSKSKEEFKKVAANFQLRWNFLLTGVSKAMTLCRTVSFGSWHLFHLLLLEYVAHIFQSHLEEEGDENLCVIEQSDSTVLLVHEPDHFLDSFAEQQPEAKSPQPIPETLTQSQSDDTLSNIFFRVLSCLVDADTGSKLIQVMLEDRITKTSVKLDLPIGKEALVTLKDGQKFIICASDAQQISTED</sequence>
<dbReference type="EMBL" id="VWPX01013120">
    <property type="protein sequence ID" value="NWI16482.1"/>
    <property type="molecule type" value="Genomic_DNA"/>
</dbReference>
<dbReference type="InterPro" id="IPR057321">
    <property type="entry name" value="RFX1-4/6/8-like_BCD"/>
</dbReference>
<evidence type="ECO:0000313" key="3">
    <source>
        <dbReference type="Proteomes" id="UP000545332"/>
    </source>
</evidence>
<evidence type="ECO:0000259" key="1">
    <source>
        <dbReference type="Pfam" id="PF25340"/>
    </source>
</evidence>
<feature type="non-terminal residue" evidence="2">
    <location>
        <position position="396"/>
    </location>
</feature>
<comment type="caution">
    <text evidence="2">The sequence shown here is derived from an EMBL/GenBank/DDBJ whole genome shotgun (WGS) entry which is preliminary data.</text>
</comment>
<proteinExistence type="predicted"/>
<dbReference type="GO" id="GO:0000978">
    <property type="term" value="F:RNA polymerase II cis-regulatory region sequence-specific DNA binding"/>
    <property type="evidence" value="ECO:0007669"/>
    <property type="project" value="TreeGrafter"/>
</dbReference>
<reference evidence="2 3" key="1">
    <citation type="submission" date="2019-09" db="EMBL/GenBank/DDBJ databases">
        <title>Bird 10,000 Genomes (B10K) Project - Family phase.</title>
        <authorList>
            <person name="Zhang G."/>
        </authorList>
    </citation>
    <scope>NUCLEOTIDE SEQUENCE [LARGE SCALE GENOMIC DNA]</scope>
    <source>
        <strain evidence="2">B10K-MSB-42743</strain>
        <tissue evidence="2">Heart</tissue>
    </source>
</reference>
<gene>
    <name evidence="2" type="primary">Rfx8</name>
    <name evidence="2" type="ORF">CRYSOU_R14752</name>
</gene>
<dbReference type="Proteomes" id="UP000545332">
    <property type="component" value="Unassembled WGS sequence"/>
</dbReference>
<dbReference type="Pfam" id="PF25340">
    <property type="entry name" value="BCD_RFX"/>
    <property type="match status" value="1"/>
</dbReference>
<evidence type="ECO:0000313" key="2">
    <source>
        <dbReference type="EMBL" id="NWI16482.1"/>
    </source>
</evidence>
<dbReference type="PANTHER" id="PTHR12619">
    <property type="entry name" value="RFX TRANSCRIPTION FACTOR FAMILY"/>
    <property type="match status" value="1"/>
</dbReference>
<protein>
    <submittedName>
        <fullName evidence="2">RFX8 protein</fullName>
    </submittedName>
</protein>
<feature type="domain" description="RFX1-4/6/8-like BCD" evidence="1">
    <location>
        <begin position="5"/>
        <end position="273"/>
    </location>
</feature>
<dbReference type="OrthoDB" id="10056949at2759"/>
<dbReference type="AlphaFoldDB" id="A0A7K4KJX4"/>
<accession>A0A7K4KJX4</accession>